<gene>
    <name evidence="2" type="ORF">CTAM01_06739</name>
</gene>
<name>A0ABQ9RB52_9PEZI</name>
<evidence type="ECO:0000256" key="1">
    <source>
        <dbReference type="SAM" id="MobiDB-lite"/>
    </source>
</evidence>
<comment type="caution">
    <text evidence="2">The sequence shown here is derived from an EMBL/GenBank/DDBJ whole genome shotgun (WGS) entry which is preliminary data.</text>
</comment>
<feature type="region of interest" description="Disordered" evidence="1">
    <location>
        <begin position="165"/>
        <end position="213"/>
    </location>
</feature>
<dbReference type="RefSeq" id="XP_060382610.1">
    <property type="nucleotide sequence ID" value="XM_060522765.1"/>
</dbReference>
<feature type="region of interest" description="Disordered" evidence="1">
    <location>
        <begin position="55"/>
        <end position="83"/>
    </location>
</feature>
<organism evidence="2 3">
    <name type="scientific">Colletotrichum tamarilloi</name>
    <dbReference type="NCBI Taxonomy" id="1209934"/>
    <lineage>
        <taxon>Eukaryota</taxon>
        <taxon>Fungi</taxon>
        <taxon>Dikarya</taxon>
        <taxon>Ascomycota</taxon>
        <taxon>Pezizomycotina</taxon>
        <taxon>Sordariomycetes</taxon>
        <taxon>Hypocreomycetidae</taxon>
        <taxon>Glomerellales</taxon>
        <taxon>Glomerellaceae</taxon>
        <taxon>Colletotrichum</taxon>
        <taxon>Colletotrichum acutatum species complex</taxon>
    </lineage>
</organism>
<feature type="compositionally biased region" description="Basic and acidic residues" evidence="1">
    <location>
        <begin position="200"/>
        <end position="213"/>
    </location>
</feature>
<dbReference type="EMBL" id="MLFU01000019">
    <property type="protein sequence ID" value="KAK1500140.1"/>
    <property type="molecule type" value="Genomic_DNA"/>
</dbReference>
<accession>A0ABQ9RB52</accession>
<evidence type="ECO:0000313" key="3">
    <source>
        <dbReference type="Proteomes" id="UP001227543"/>
    </source>
</evidence>
<feature type="compositionally biased region" description="Polar residues" evidence="1">
    <location>
        <begin position="129"/>
        <end position="139"/>
    </location>
</feature>
<protein>
    <submittedName>
        <fullName evidence="2">Uncharacterized protein</fullName>
    </submittedName>
</protein>
<dbReference type="GeneID" id="85407003"/>
<keyword evidence="3" id="KW-1185">Reference proteome</keyword>
<sequence length="281" mass="31540">MPDTSARGWAECHGAAIGWRVQLKPERMGYRIGNENLEGRRRSATFDTRAWTRVQQDGGRRTNEQTTAMRSSDMAVERSPGHPIVIPSCPSNAMQPKTLESSIPFPPSRLFSAHTPFPWIPDPEPLGPENSSRANQGKTAEQRGKAAVQALRLGVGTREVRRCGRKQTRLTKPRVPEQQTISRNWKNGPPRTQDAGRGTWDAEVRRGAKQSRAESRGEHRPFIFSLLETWRPGLALLTFFLTCPCLVDGDPHTWLACVRLSRAFLALLSLTHFLLPCLIPY</sequence>
<proteinExistence type="predicted"/>
<dbReference type="Proteomes" id="UP001227543">
    <property type="component" value="Unassembled WGS sequence"/>
</dbReference>
<feature type="region of interest" description="Disordered" evidence="1">
    <location>
        <begin position="120"/>
        <end position="143"/>
    </location>
</feature>
<evidence type="ECO:0000313" key="2">
    <source>
        <dbReference type="EMBL" id="KAK1500140.1"/>
    </source>
</evidence>
<reference evidence="2 3" key="1">
    <citation type="submission" date="2016-10" db="EMBL/GenBank/DDBJ databases">
        <title>The genome sequence of Colletotrichum fioriniae PJ7.</title>
        <authorList>
            <person name="Baroncelli R."/>
        </authorList>
    </citation>
    <scope>NUCLEOTIDE SEQUENCE [LARGE SCALE GENOMIC DNA]</scope>
    <source>
        <strain evidence="2 3">Tom-12</strain>
    </source>
</reference>